<evidence type="ECO:0000313" key="3">
    <source>
        <dbReference type="Proteomes" id="UP000799753"/>
    </source>
</evidence>
<feature type="region of interest" description="Disordered" evidence="1">
    <location>
        <begin position="1"/>
        <end position="57"/>
    </location>
</feature>
<dbReference type="Proteomes" id="UP000799753">
    <property type="component" value="Unassembled WGS sequence"/>
</dbReference>
<sequence>MARFSVFLMSKKKSSSPTTLEIDTGNQTDKLSHSPEAPKSLSITPKEDTDTGPKRRRNFGLLNLFNFKAKLSPTPSESSADHTIVTNLSASSAASSSLHSLSKLLAVIEPQVAGQKMIPSLAFIGISNTELNNFLKELAIYLYGLENGAKKMVIPLLPTFGRGTFLQITGPEAESTPPHSRTEAFHDSASLSVSTNFPPSSITSPVEPMLLCNQLRYGTPTFTPSYPRLRYPPLPQQLVNTKPMLPYKTAEAFGWTLFDIEDVFNTKNFSDKIFCPKDVGEVVVGFFGTSEKHLLRLLGNNWNGIENVRWSRDIINALAAGEWFCSNDQKPQGQEQRAQHDSVSCACKTKARRVVVCCMPSSAVDQTGDGLKVKNAFMVLPLRIESWAWGLVDVKDGMKGLEKQRQRVVKFAEWVRKDAVDRGRGWK</sequence>
<organism evidence="2 3">
    <name type="scientific">Massarina eburnea CBS 473.64</name>
    <dbReference type="NCBI Taxonomy" id="1395130"/>
    <lineage>
        <taxon>Eukaryota</taxon>
        <taxon>Fungi</taxon>
        <taxon>Dikarya</taxon>
        <taxon>Ascomycota</taxon>
        <taxon>Pezizomycotina</taxon>
        <taxon>Dothideomycetes</taxon>
        <taxon>Pleosporomycetidae</taxon>
        <taxon>Pleosporales</taxon>
        <taxon>Massarineae</taxon>
        <taxon>Massarinaceae</taxon>
        <taxon>Massarina</taxon>
    </lineage>
</organism>
<proteinExistence type="predicted"/>
<evidence type="ECO:0000313" key="2">
    <source>
        <dbReference type="EMBL" id="KAF2634918.1"/>
    </source>
</evidence>
<dbReference type="EMBL" id="MU006812">
    <property type="protein sequence ID" value="KAF2634918.1"/>
    <property type="molecule type" value="Genomic_DNA"/>
</dbReference>
<dbReference type="AlphaFoldDB" id="A0A6A6RLK3"/>
<keyword evidence="3" id="KW-1185">Reference proteome</keyword>
<name>A0A6A6RLK3_9PLEO</name>
<feature type="compositionally biased region" description="Polar residues" evidence="1">
    <location>
        <begin position="15"/>
        <end position="29"/>
    </location>
</feature>
<evidence type="ECO:0000256" key="1">
    <source>
        <dbReference type="SAM" id="MobiDB-lite"/>
    </source>
</evidence>
<reference evidence="2" key="1">
    <citation type="journal article" date="2020" name="Stud. Mycol.">
        <title>101 Dothideomycetes genomes: a test case for predicting lifestyles and emergence of pathogens.</title>
        <authorList>
            <person name="Haridas S."/>
            <person name="Albert R."/>
            <person name="Binder M."/>
            <person name="Bloem J."/>
            <person name="Labutti K."/>
            <person name="Salamov A."/>
            <person name="Andreopoulos B."/>
            <person name="Baker S."/>
            <person name="Barry K."/>
            <person name="Bills G."/>
            <person name="Bluhm B."/>
            <person name="Cannon C."/>
            <person name="Castanera R."/>
            <person name="Culley D."/>
            <person name="Daum C."/>
            <person name="Ezra D."/>
            <person name="Gonzalez J."/>
            <person name="Henrissat B."/>
            <person name="Kuo A."/>
            <person name="Liang C."/>
            <person name="Lipzen A."/>
            <person name="Lutzoni F."/>
            <person name="Magnuson J."/>
            <person name="Mondo S."/>
            <person name="Nolan M."/>
            <person name="Ohm R."/>
            <person name="Pangilinan J."/>
            <person name="Park H.-J."/>
            <person name="Ramirez L."/>
            <person name="Alfaro M."/>
            <person name="Sun H."/>
            <person name="Tritt A."/>
            <person name="Yoshinaga Y."/>
            <person name="Zwiers L.-H."/>
            <person name="Turgeon B."/>
            <person name="Goodwin S."/>
            <person name="Spatafora J."/>
            <person name="Crous P."/>
            <person name="Grigoriev I."/>
        </authorList>
    </citation>
    <scope>NUCLEOTIDE SEQUENCE</scope>
    <source>
        <strain evidence="2">CBS 473.64</strain>
    </source>
</reference>
<accession>A0A6A6RLK3</accession>
<protein>
    <submittedName>
        <fullName evidence="2">Uncharacterized protein</fullName>
    </submittedName>
</protein>
<gene>
    <name evidence="2" type="ORF">P280DRAFT_523579</name>
</gene>